<dbReference type="GO" id="GO:0032259">
    <property type="term" value="P:methylation"/>
    <property type="evidence" value="ECO:0007669"/>
    <property type="project" value="UniProtKB-KW"/>
</dbReference>
<keyword evidence="1" id="KW-0489">Methyltransferase</keyword>
<gene>
    <name evidence="1" type="ORF">CA606_00990</name>
</gene>
<dbReference type="Pfam" id="PF13489">
    <property type="entry name" value="Methyltransf_23"/>
    <property type="match status" value="1"/>
</dbReference>
<dbReference type="Proteomes" id="UP000217311">
    <property type="component" value="Chromosome"/>
</dbReference>
<organism evidence="1 2">
    <name type="scientific">Caulobacter vibrioides</name>
    <name type="common">Caulobacter crescentus</name>
    <dbReference type="NCBI Taxonomy" id="155892"/>
    <lineage>
        <taxon>Bacteria</taxon>
        <taxon>Pseudomonadati</taxon>
        <taxon>Pseudomonadota</taxon>
        <taxon>Alphaproteobacteria</taxon>
        <taxon>Caulobacterales</taxon>
        <taxon>Caulobacteraceae</taxon>
        <taxon>Caulobacter</taxon>
    </lineage>
</organism>
<sequence length="215" mass="23388">MRALPDIRGLKYPDEFIARHFFKRGLHQRTGRVVELGGGTGNNLSLYAAYGWDLTNVDYSAAALADCRWNLGDDVTLIEADLSKGLPDLPGAPIDVLLIPNLLCYLTSAQATAVLTAARARLAPGAEVFVRTRLIDDFRCGKGVEEEPNGWRLATPETGEADLFNLFYTEDGLVRRLVEELGLTQPTALKVAFDNVQNGVIVSPNSDLVVWGATA</sequence>
<dbReference type="Gene3D" id="3.40.50.150">
    <property type="entry name" value="Vaccinia Virus protein VP39"/>
    <property type="match status" value="1"/>
</dbReference>
<dbReference type="EMBL" id="CP023315">
    <property type="protein sequence ID" value="ATC31039.1"/>
    <property type="molecule type" value="Genomic_DNA"/>
</dbReference>
<dbReference type="InterPro" id="IPR029063">
    <property type="entry name" value="SAM-dependent_MTases_sf"/>
</dbReference>
<accession>A0A290MTW0</accession>
<proteinExistence type="predicted"/>
<dbReference type="AlphaFoldDB" id="A0A290MTW0"/>
<dbReference type="SUPFAM" id="SSF53335">
    <property type="entry name" value="S-adenosyl-L-methionine-dependent methyltransferases"/>
    <property type="match status" value="1"/>
</dbReference>
<dbReference type="CDD" id="cd02440">
    <property type="entry name" value="AdoMet_MTases"/>
    <property type="match status" value="1"/>
</dbReference>
<reference evidence="2" key="1">
    <citation type="submission" date="2017-09" db="EMBL/GenBank/DDBJ databases">
        <title>Genome evolution observed in wild isolates of Caulobacter crescentus.</title>
        <authorList>
            <person name="Ely B."/>
            <person name="Wilson K."/>
            <person name="Scott D."/>
        </authorList>
    </citation>
    <scope>NUCLEOTIDE SEQUENCE [LARGE SCALE GENOMIC DNA]</scope>
    <source>
        <strain evidence="2">CB13b1a</strain>
    </source>
</reference>
<evidence type="ECO:0000313" key="1">
    <source>
        <dbReference type="EMBL" id="ATC31039.1"/>
    </source>
</evidence>
<keyword evidence="1" id="KW-0808">Transferase</keyword>
<dbReference type="GO" id="GO:0008168">
    <property type="term" value="F:methyltransferase activity"/>
    <property type="evidence" value="ECO:0007669"/>
    <property type="project" value="UniProtKB-KW"/>
</dbReference>
<dbReference type="RefSeq" id="WP_096050506.1">
    <property type="nucleotide sequence ID" value="NZ_CP023315.3"/>
</dbReference>
<protein>
    <submittedName>
        <fullName evidence="1">Class I SAM-dependent methyltransferase</fullName>
    </submittedName>
</protein>
<name>A0A290MTW0_CAUVI</name>
<evidence type="ECO:0000313" key="2">
    <source>
        <dbReference type="Proteomes" id="UP000217311"/>
    </source>
</evidence>